<dbReference type="InterPro" id="IPR036281">
    <property type="entry name" value="SinR/SinI_dimer_dom_sf"/>
</dbReference>
<sequence length="112" mass="12867">MVNKNLGLTIKRHRLKKRMSLSKLATLADVSKSYLSSIENYETNPSAHMVQKIATALEVPVEHLLSIQVESLDPEWIDLLSQAREIGLNKDDIRDFFAYETWKQNLKNRGGR</sequence>
<dbReference type="InterPro" id="IPR010982">
    <property type="entry name" value="Lambda_DNA-bd_dom_sf"/>
</dbReference>
<dbReference type="SUPFAM" id="SSF47413">
    <property type="entry name" value="lambda repressor-like DNA-binding domains"/>
    <property type="match status" value="1"/>
</dbReference>
<keyword evidence="1" id="KW-0238">DNA-binding</keyword>
<dbReference type="SMART" id="SM00530">
    <property type="entry name" value="HTH_XRE"/>
    <property type="match status" value="1"/>
</dbReference>
<protein>
    <submittedName>
        <fullName evidence="4">Helix-turn-helix domain-containing protein</fullName>
    </submittedName>
</protein>
<name>A0ABS2ZRD9_9BACL</name>
<feature type="domain" description="HTH cro/C1-type" evidence="2">
    <location>
        <begin position="10"/>
        <end position="64"/>
    </location>
</feature>
<dbReference type="PROSITE" id="PS50943">
    <property type="entry name" value="HTH_CROC1"/>
    <property type="match status" value="1"/>
</dbReference>
<reference evidence="4 5" key="1">
    <citation type="submission" date="2021-01" db="EMBL/GenBank/DDBJ databases">
        <title>Genome Sequencing of Type Strains.</title>
        <authorList>
            <person name="Lemaire J.F."/>
            <person name="Inderbitzin P."/>
            <person name="Collins S.B."/>
            <person name="Wespe N."/>
            <person name="Knight-Connoni V."/>
        </authorList>
    </citation>
    <scope>NUCLEOTIDE SEQUENCE [LARGE SCALE GENOMIC DNA]</scope>
    <source>
        <strain evidence="4 5">DSM 23009</strain>
    </source>
</reference>
<dbReference type="EMBL" id="JAFHKR010000038">
    <property type="protein sequence ID" value="MBN3553971.1"/>
    <property type="molecule type" value="Genomic_DNA"/>
</dbReference>
<evidence type="ECO:0000259" key="3">
    <source>
        <dbReference type="PROSITE" id="PS51500"/>
    </source>
</evidence>
<accession>A0ABS2ZRD9</accession>
<evidence type="ECO:0000256" key="1">
    <source>
        <dbReference type="ARBA" id="ARBA00023125"/>
    </source>
</evidence>
<keyword evidence="5" id="KW-1185">Reference proteome</keyword>
<dbReference type="PANTHER" id="PTHR46797">
    <property type="entry name" value="HTH-TYPE TRANSCRIPTIONAL REGULATOR"/>
    <property type="match status" value="1"/>
</dbReference>
<dbReference type="PROSITE" id="PS51500">
    <property type="entry name" value="SIN"/>
    <property type="match status" value="1"/>
</dbReference>
<gene>
    <name evidence="4" type="ORF">JYA63_06830</name>
</gene>
<evidence type="ECO:0000259" key="2">
    <source>
        <dbReference type="PROSITE" id="PS50943"/>
    </source>
</evidence>
<dbReference type="InterPro" id="IPR010981">
    <property type="entry name" value="SinR/SinI_dimer_dom"/>
</dbReference>
<proteinExistence type="predicted"/>
<dbReference type="RefSeq" id="WP_205725037.1">
    <property type="nucleotide sequence ID" value="NZ_JAFHKR010000038.1"/>
</dbReference>
<feature type="domain" description="Sin" evidence="3">
    <location>
        <begin position="63"/>
        <end position="101"/>
    </location>
</feature>
<dbReference type="Proteomes" id="UP001296923">
    <property type="component" value="Unassembled WGS sequence"/>
</dbReference>
<dbReference type="PANTHER" id="PTHR46797:SF13">
    <property type="entry name" value="HTH-TYPE TRANSCRIPTIONAL REGULATOR SINR"/>
    <property type="match status" value="1"/>
</dbReference>
<evidence type="ECO:0000313" key="4">
    <source>
        <dbReference type="EMBL" id="MBN3553971.1"/>
    </source>
</evidence>
<dbReference type="CDD" id="cd00093">
    <property type="entry name" value="HTH_XRE"/>
    <property type="match status" value="1"/>
</dbReference>
<comment type="caution">
    <text evidence="4">The sequence shown here is derived from an EMBL/GenBank/DDBJ whole genome shotgun (WGS) entry which is preliminary data.</text>
</comment>
<dbReference type="Gene3D" id="1.10.260.40">
    <property type="entry name" value="lambda repressor-like DNA-binding domains"/>
    <property type="match status" value="1"/>
</dbReference>
<evidence type="ECO:0000313" key="5">
    <source>
        <dbReference type="Proteomes" id="UP001296923"/>
    </source>
</evidence>
<dbReference type="Pfam" id="PF01381">
    <property type="entry name" value="HTH_3"/>
    <property type="match status" value="1"/>
</dbReference>
<dbReference type="SUPFAM" id="SSF47406">
    <property type="entry name" value="SinR repressor dimerisation domain-like"/>
    <property type="match status" value="1"/>
</dbReference>
<dbReference type="InterPro" id="IPR050807">
    <property type="entry name" value="TransReg_Diox_bact_type"/>
</dbReference>
<dbReference type="InterPro" id="IPR001387">
    <property type="entry name" value="Cro/C1-type_HTH"/>
</dbReference>
<organism evidence="4 5">
    <name type="scientific">Fictibacillus nanhaiensis</name>
    <dbReference type="NCBI Taxonomy" id="742169"/>
    <lineage>
        <taxon>Bacteria</taxon>
        <taxon>Bacillati</taxon>
        <taxon>Bacillota</taxon>
        <taxon>Bacilli</taxon>
        <taxon>Bacillales</taxon>
        <taxon>Fictibacillaceae</taxon>
        <taxon>Fictibacillus</taxon>
    </lineage>
</organism>
<dbReference type="Pfam" id="PF08671">
    <property type="entry name" value="SinI"/>
    <property type="match status" value="1"/>
</dbReference>